<evidence type="ECO:0000256" key="6">
    <source>
        <dbReference type="ARBA" id="ARBA00022859"/>
    </source>
</evidence>
<evidence type="ECO:0000256" key="4">
    <source>
        <dbReference type="ARBA" id="ARBA00022771"/>
    </source>
</evidence>
<keyword evidence="10" id="KW-1185">Reference proteome</keyword>
<dbReference type="AlphaFoldDB" id="A0A2J8ACQ7"/>
<evidence type="ECO:0000256" key="3">
    <source>
        <dbReference type="ARBA" id="ARBA00022723"/>
    </source>
</evidence>
<evidence type="ECO:0000256" key="1">
    <source>
        <dbReference type="ARBA" id="ARBA00004496"/>
    </source>
</evidence>
<evidence type="ECO:0000256" key="7">
    <source>
        <dbReference type="SAM" id="MobiDB-lite"/>
    </source>
</evidence>
<dbReference type="GO" id="GO:0005737">
    <property type="term" value="C:cytoplasm"/>
    <property type="evidence" value="ECO:0007669"/>
    <property type="project" value="UniProtKB-SubCell"/>
</dbReference>
<dbReference type="GO" id="GO:0008270">
    <property type="term" value="F:zinc ion binding"/>
    <property type="evidence" value="ECO:0007669"/>
    <property type="project" value="UniProtKB-KW"/>
</dbReference>
<dbReference type="PROSITE" id="PS51981">
    <property type="entry name" value="ZF_RZ"/>
    <property type="match status" value="1"/>
</dbReference>
<sequence>MVALLKGSSRFITLPDSSWTRSTCGGCTRRGRAAPPAHPGGPAAPGRTLPRHGLLRCDSGSGVRVRGRQGPPAAAWHAWGLRERGRCSNGHLYIVDGCGRPYDRASCPVCGVPIGWGSGDRPAEDFRI</sequence>
<evidence type="ECO:0000256" key="5">
    <source>
        <dbReference type="ARBA" id="ARBA00022833"/>
    </source>
</evidence>
<keyword evidence="4" id="KW-0863">Zinc-finger</keyword>
<evidence type="ECO:0000259" key="8">
    <source>
        <dbReference type="PROSITE" id="PS51981"/>
    </source>
</evidence>
<dbReference type="EMBL" id="PGGS01000061">
    <property type="protein sequence ID" value="PNH10293.1"/>
    <property type="molecule type" value="Genomic_DNA"/>
</dbReference>
<feature type="domain" description="RZ-type" evidence="8">
    <location>
        <begin position="55"/>
        <end position="128"/>
    </location>
</feature>
<evidence type="ECO:0000256" key="2">
    <source>
        <dbReference type="ARBA" id="ARBA00022490"/>
    </source>
</evidence>
<dbReference type="InterPro" id="IPR046439">
    <property type="entry name" value="ZF_RZ_dom"/>
</dbReference>
<gene>
    <name evidence="9" type="ORF">TSOC_003001</name>
</gene>
<accession>A0A2J8ACQ7</accession>
<protein>
    <recommendedName>
        <fullName evidence="8">RZ-type domain-containing protein</fullName>
    </recommendedName>
</protein>
<comment type="subcellular location">
    <subcellularLocation>
        <location evidence="1">Cytoplasm</location>
    </subcellularLocation>
</comment>
<dbReference type="Proteomes" id="UP000236333">
    <property type="component" value="Unassembled WGS sequence"/>
</dbReference>
<keyword evidence="2" id="KW-0963">Cytoplasm</keyword>
<keyword evidence="5" id="KW-0862">Zinc</keyword>
<keyword evidence="3" id="KW-0479">Metal-binding</keyword>
<evidence type="ECO:0000313" key="10">
    <source>
        <dbReference type="Proteomes" id="UP000236333"/>
    </source>
</evidence>
<feature type="region of interest" description="Disordered" evidence="7">
    <location>
        <begin position="30"/>
        <end position="52"/>
    </location>
</feature>
<reference evidence="9 10" key="1">
    <citation type="journal article" date="2017" name="Mol. Biol. Evol.">
        <title>The 4-celled Tetrabaena socialis nuclear genome reveals the essential components for genetic control of cell number at the origin of multicellularity in the volvocine lineage.</title>
        <authorList>
            <person name="Featherston J."/>
            <person name="Arakaki Y."/>
            <person name="Hanschen E.R."/>
            <person name="Ferris P.J."/>
            <person name="Michod R.E."/>
            <person name="Olson B.J.S.C."/>
            <person name="Nozaki H."/>
            <person name="Durand P.M."/>
        </authorList>
    </citation>
    <scope>NUCLEOTIDE SEQUENCE [LARGE SCALE GENOMIC DNA]</scope>
    <source>
        <strain evidence="9 10">NIES-571</strain>
    </source>
</reference>
<evidence type="ECO:0000313" key="9">
    <source>
        <dbReference type="EMBL" id="PNH10293.1"/>
    </source>
</evidence>
<dbReference type="Pfam" id="PF20173">
    <property type="entry name" value="ZnF_RZ-type"/>
    <property type="match status" value="1"/>
</dbReference>
<keyword evidence="6" id="KW-0391">Immunity</keyword>
<organism evidence="9 10">
    <name type="scientific">Tetrabaena socialis</name>
    <dbReference type="NCBI Taxonomy" id="47790"/>
    <lineage>
        <taxon>Eukaryota</taxon>
        <taxon>Viridiplantae</taxon>
        <taxon>Chlorophyta</taxon>
        <taxon>core chlorophytes</taxon>
        <taxon>Chlorophyceae</taxon>
        <taxon>CS clade</taxon>
        <taxon>Chlamydomonadales</taxon>
        <taxon>Tetrabaenaceae</taxon>
        <taxon>Tetrabaena</taxon>
    </lineage>
</organism>
<proteinExistence type="predicted"/>
<name>A0A2J8ACQ7_9CHLO</name>
<dbReference type="GO" id="GO:0002376">
    <property type="term" value="P:immune system process"/>
    <property type="evidence" value="ECO:0007669"/>
    <property type="project" value="UniProtKB-KW"/>
</dbReference>
<comment type="caution">
    <text evidence="9">The sequence shown here is derived from an EMBL/GenBank/DDBJ whole genome shotgun (WGS) entry which is preliminary data.</text>
</comment>